<dbReference type="InterPro" id="IPR036907">
    <property type="entry name" value="5'-Nucleotdase_C_sf"/>
</dbReference>
<comment type="similarity">
    <text evidence="1">Belongs to the 5'-nucleotidase family.</text>
</comment>
<evidence type="ECO:0000256" key="1">
    <source>
        <dbReference type="RuleBase" id="RU362119"/>
    </source>
</evidence>
<name>A0A6L8VKC0_9RHOB</name>
<dbReference type="AlphaFoldDB" id="A0A6L8VKC0"/>
<keyword evidence="4" id="KW-1185">Reference proteome</keyword>
<feature type="domain" description="5'-Nucleotidase C-terminal" evidence="2">
    <location>
        <begin position="395"/>
        <end position="533"/>
    </location>
</feature>
<dbReference type="GO" id="GO:0009166">
    <property type="term" value="P:nucleotide catabolic process"/>
    <property type="evidence" value="ECO:0007669"/>
    <property type="project" value="InterPro"/>
</dbReference>
<keyword evidence="1" id="KW-0547">Nucleotide-binding</keyword>
<reference evidence="3 4" key="1">
    <citation type="submission" date="2020-01" db="EMBL/GenBank/DDBJ databases">
        <title>Frigidibacter albus SP32T (=CGMCC 1.13995T).</title>
        <authorList>
            <person name="Liao X."/>
        </authorList>
    </citation>
    <scope>NUCLEOTIDE SEQUENCE [LARGE SCALE GENOMIC DNA]</scope>
    <source>
        <strain evidence="3 4">SP32</strain>
    </source>
</reference>
<accession>A0A6L8VKC0</accession>
<dbReference type="InterPro" id="IPR006311">
    <property type="entry name" value="TAT_signal"/>
</dbReference>
<sequence length="563" mass="61845">MISRREFLQASMAASALWGASGFGNWSKLAAQQALTQDQLLQFDDFGNLTLIHITDIHAQLKPIWFREPEINIGVGEVSGKPPHVTGKDFLQMFGLPPGSPDAYALTHDDFTALARTYGRMGGMDRVATVVKAIRAARPDSILLDGGDTWHGSMTSLATKGQDMVDVMNALGTEAMTSHWEWTLGQDRVKEIVEGLPFPFLGANIFDVEWDEPAFEPYHIFEKAGLQVAVIGQAFPYMPIANPGWMFPDYSFGIREERMQEMVDEVRAMGVDLVVCLSHNGFDVDRKMAGRVKGIDVILTGHTHDAIPEPVVVGETILIASGSNGKFVSRVDLDVRDGRMMGFRHKLIPIFSDVIQPDPEMAALIDTGRAPFKDQLEEVVGQTESLLYRRGNFNGTWDDLICDAIRSERDTQIAMSPGVRWGTTLLPGDPITREDIHNATSMSYGACYRTEMTGETILTILEDVADNIFNTDPYYQQGGDMVRVGGLGYHIDISKPIGSRISNMTLVDTGESIEASKSYTVAGWASVNEGTEGPQVWDVVEAHLRKIGTVKLTPNTSVVVTGA</sequence>
<dbReference type="PROSITE" id="PS00785">
    <property type="entry name" value="5_NUCLEOTIDASE_1"/>
    <property type="match status" value="1"/>
</dbReference>
<dbReference type="PANTHER" id="PTHR11575">
    <property type="entry name" value="5'-NUCLEOTIDASE-RELATED"/>
    <property type="match status" value="1"/>
</dbReference>
<evidence type="ECO:0000313" key="4">
    <source>
        <dbReference type="Proteomes" id="UP000477083"/>
    </source>
</evidence>
<proteinExistence type="inferred from homology"/>
<dbReference type="PROSITE" id="PS51318">
    <property type="entry name" value="TAT"/>
    <property type="match status" value="1"/>
</dbReference>
<dbReference type="Gene3D" id="6.10.140.570">
    <property type="match status" value="1"/>
</dbReference>
<dbReference type="GO" id="GO:0000166">
    <property type="term" value="F:nucleotide binding"/>
    <property type="evidence" value="ECO:0007669"/>
    <property type="project" value="UniProtKB-KW"/>
</dbReference>
<protein>
    <submittedName>
        <fullName evidence="3">Thiosulfohydrolase SoxB</fullName>
    </submittedName>
</protein>
<dbReference type="SUPFAM" id="SSF55816">
    <property type="entry name" value="5'-nucleotidase (syn. UDP-sugar hydrolase), C-terminal domain"/>
    <property type="match status" value="1"/>
</dbReference>
<dbReference type="PANTHER" id="PTHR11575:SF42">
    <property type="entry name" value="SULFUR OXIDATION PROTEIN SOXB"/>
    <property type="match status" value="1"/>
</dbReference>
<dbReference type="InterPro" id="IPR041829">
    <property type="entry name" value="SoxB_N"/>
</dbReference>
<organism evidence="3 4">
    <name type="scientific">Frigidibacter albus</name>
    <dbReference type="NCBI Taxonomy" id="1465486"/>
    <lineage>
        <taxon>Bacteria</taxon>
        <taxon>Pseudomonadati</taxon>
        <taxon>Pseudomonadota</taxon>
        <taxon>Alphaproteobacteria</taxon>
        <taxon>Rhodobacterales</taxon>
        <taxon>Paracoccaceae</taxon>
        <taxon>Frigidibacter</taxon>
    </lineage>
</organism>
<dbReference type="Gene3D" id="3.60.21.10">
    <property type="match status" value="1"/>
</dbReference>
<dbReference type="EMBL" id="WWNR01000012">
    <property type="protein sequence ID" value="MZQ90825.1"/>
    <property type="molecule type" value="Genomic_DNA"/>
</dbReference>
<dbReference type="InterPro" id="IPR006146">
    <property type="entry name" value="5'-Nucleotdase_CS"/>
</dbReference>
<dbReference type="SUPFAM" id="SSF56300">
    <property type="entry name" value="Metallo-dependent phosphatases"/>
    <property type="match status" value="1"/>
</dbReference>
<dbReference type="GO" id="GO:0016788">
    <property type="term" value="F:hydrolase activity, acting on ester bonds"/>
    <property type="evidence" value="ECO:0007669"/>
    <property type="project" value="InterPro"/>
</dbReference>
<dbReference type="GO" id="GO:0046872">
    <property type="term" value="F:metal ion binding"/>
    <property type="evidence" value="ECO:0007669"/>
    <property type="project" value="InterPro"/>
</dbReference>
<dbReference type="InterPro" id="IPR030998">
    <property type="entry name" value="Thiosulf_SoxB"/>
</dbReference>
<dbReference type="InterPro" id="IPR006179">
    <property type="entry name" value="5_nucleotidase/apyrase"/>
</dbReference>
<evidence type="ECO:0000259" key="2">
    <source>
        <dbReference type="Pfam" id="PF02872"/>
    </source>
</evidence>
<dbReference type="PRINTS" id="PR01607">
    <property type="entry name" value="APYRASEFAMLY"/>
</dbReference>
<dbReference type="GO" id="GO:0030288">
    <property type="term" value="C:outer membrane-bounded periplasmic space"/>
    <property type="evidence" value="ECO:0007669"/>
    <property type="project" value="TreeGrafter"/>
</dbReference>
<dbReference type="OrthoDB" id="5469761at2"/>
<dbReference type="InterPro" id="IPR008334">
    <property type="entry name" value="5'-Nucleotdase_C"/>
</dbReference>
<dbReference type="NCBIfam" id="TIGR04486">
    <property type="entry name" value="thiosulf_SoxB"/>
    <property type="match status" value="1"/>
</dbReference>
<dbReference type="InterPro" id="IPR029052">
    <property type="entry name" value="Metallo-depent_PP-like"/>
</dbReference>
<dbReference type="Gene3D" id="3.90.780.10">
    <property type="entry name" value="5'-Nucleotidase, C-terminal domain"/>
    <property type="match status" value="1"/>
</dbReference>
<dbReference type="RefSeq" id="WP_161348207.1">
    <property type="nucleotide sequence ID" value="NZ_BMGW01000012.1"/>
</dbReference>
<dbReference type="Pfam" id="PF02872">
    <property type="entry name" value="5_nucleotid_C"/>
    <property type="match status" value="1"/>
</dbReference>
<gene>
    <name evidence="3" type="primary">soxB</name>
    <name evidence="3" type="ORF">GS660_17160</name>
</gene>
<evidence type="ECO:0000313" key="3">
    <source>
        <dbReference type="EMBL" id="MZQ90825.1"/>
    </source>
</evidence>
<dbReference type="CDD" id="cd07411">
    <property type="entry name" value="MPP_SoxB_N"/>
    <property type="match status" value="1"/>
</dbReference>
<dbReference type="Proteomes" id="UP000477083">
    <property type="component" value="Unassembled WGS sequence"/>
</dbReference>
<comment type="caution">
    <text evidence="3">The sequence shown here is derived from an EMBL/GenBank/DDBJ whole genome shotgun (WGS) entry which is preliminary data.</text>
</comment>
<keyword evidence="1 3" id="KW-0378">Hydrolase</keyword>